<sequence length="229" mass="26358">MMRAGLGKRCALIPEDADHSEICAIFEMEFPKLESLNGDWLFYKNAESDEFGDTDTDEVLLVSSSKETVVERATEVFRRTLLGQREEMAPLRLSIDIREDVDKQEMAIISFYKSRQTKWSRPLRWTSEGDVAMEMLDGESQLSESDRQDVTALALTRDLPGVAVDNRKWLFYRMLQMATVLDHIEWPLELLSDDEGEYSMTVKSQVAEYLRQFIENASPTRLRQLVTSG</sequence>
<protein>
    <submittedName>
        <fullName evidence="1">Uncharacterized protein</fullName>
    </submittedName>
</protein>
<dbReference type="EMBL" id="CM043808">
    <property type="protein sequence ID" value="KAI4801771.1"/>
    <property type="molecule type" value="Genomic_DNA"/>
</dbReference>
<proteinExistence type="predicted"/>
<accession>A0ACB9VP82</accession>
<keyword evidence="2" id="KW-1185">Reference proteome</keyword>
<gene>
    <name evidence="1" type="ORF">KUCAC02_019642</name>
</gene>
<evidence type="ECO:0000313" key="1">
    <source>
        <dbReference type="EMBL" id="KAI4801771.1"/>
    </source>
</evidence>
<feature type="non-terminal residue" evidence="1">
    <location>
        <position position="229"/>
    </location>
</feature>
<evidence type="ECO:0000313" key="2">
    <source>
        <dbReference type="Proteomes" id="UP001057452"/>
    </source>
</evidence>
<reference evidence="1" key="1">
    <citation type="submission" date="2022-05" db="EMBL/GenBank/DDBJ databases">
        <title>Chromosome-level genome of Chaenocephalus aceratus.</title>
        <authorList>
            <person name="Park H."/>
        </authorList>
    </citation>
    <scope>NUCLEOTIDE SEQUENCE</scope>
    <source>
        <strain evidence="1">KU_202001</strain>
    </source>
</reference>
<dbReference type="Proteomes" id="UP001057452">
    <property type="component" value="Chromosome 24"/>
</dbReference>
<name>A0ACB9VP82_CHAAC</name>
<comment type="caution">
    <text evidence="1">The sequence shown here is derived from an EMBL/GenBank/DDBJ whole genome shotgun (WGS) entry which is preliminary data.</text>
</comment>
<organism evidence="1 2">
    <name type="scientific">Chaenocephalus aceratus</name>
    <name type="common">Blackfin icefish</name>
    <name type="synonym">Chaenichthys aceratus</name>
    <dbReference type="NCBI Taxonomy" id="36190"/>
    <lineage>
        <taxon>Eukaryota</taxon>
        <taxon>Metazoa</taxon>
        <taxon>Chordata</taxon>
        <taxon>Craniata</taxon>
        <taxon>Vertebrata</taxon>
        <taxon>Euteleostomi</taxon>
        <taxon>Actinopterygii</taxon>
        <taxon>Neopterygii</taxon>
        <taxon>Teleostei</taxon>
        <taxon>Neoteleostei</taxon>
        <taxon>Acanthomorphata</taxon>
        <taxon>Eupercaria</taxon>
        <taxon>Perciformes</taxon>
        <taxon>Notothenioidei</taxon>
        <taxon>Channichthyidae</taxon>
        <taxon>Chaenocephalus</taxon>
    </lineage>
</organism>